<dbReference type="PROSITE" id="PS51745">
    <property type="entry name" value="PB1"/>
    <property type="match status" value="1"/>
</dbReference>
<dbReference type="CDD" id="cd06409">
    <property type="entry name" value="PB1_MUG70"/>
    <property type="match status" value="1"/>
</dbReference>
<accession>A0AAV6MYK4</accession>
<feature type="domain" description="CBS" evidence="6">
    <location>
        <begin position="215"/>
        <end position="273"/>
    </location>
</feature>
<dbReference type="InterPro" id="IPR053793">
    <property type="entry name" value="PB1-like"/>
</dbReference>
<reference evidence="8 9" key="1">
    <citation type="journal article" date="2021" name="Hortic Res">
        <title>The domestication of Cucurbita argyrosperma as revealed by the genome of its wild relative.</title>
        <authorList>
            <person name="Barrera-Redondo J."/>
            <person name="Sanchez-de la Vega G."/>
            <person name="Aguirre-Liguori J.A."/>
            <person name="Castellanos-Morales G."/>
            <person name="Gutierrez-Guerrero Y.T."/>
            <person name="Aguirre-Dugua X."/>
            <person name="Aguirre-Planter E."/>
            <person name="Tenaillon M.I."/>
            <person name="Lira-Saade R."/>
            <person name="Eguiarte L.E."/>
        </authorList>
    </citation>
    <scope>NUCLEOTIDE SEQUENCE [LARGE SCALE GENOMIC DNA]</scope>
    <source>
        <strain evidence="8">JBR-2021</strain>
    </source>
</reference>
<evidence type="ECO:0000256" key="2">
    <source>
        <dbReference type="ARBA" id="ARBA00022737"/>
    </source>
</evidence>
<dbReference type="AlphaFoldDB" id="A0AAV6MYK4"/>
<dbReference type="InterPro" id="IPR050511">
    <property type="entry name" value="AMPK_gamma/SDS23_families"/>
</dbReference>
<proteinExistence type="predicted"/>
<keyword evidence="2" id="KW-0677">Repeat</keyword>
<keyword evidence="5" id="KW-1133">Transmembrane helix</keyword>
<dbReference type="CDD" id="cd17782">
    <property type="entry name" value="CBS_pair_MUG70_2"/>
    <property type="match status" value="1"/>
</dbReference>
<gene>
    <name evidence="8" type="primary">CBSCBSPB5</name>
    <name evidence="8" type="ORF">SDJN03_14800</name>
</gene>
<keyword evidence="5" id="KW-0812">Transmembrane</keyword>
<feature type="transmembrane region" description="Helical" evidence="5">
    <location>
        <begin position="442"/>
        <end position="462"/>
    </location>
</feature>
<protein>
    <submittedName>
        <fullName evidence="8">CBS domain-containing protein CBSCBSPB5</fullName>
    </submittedName>
</protein>
<dbReference type="PROSITE" id="PS51371">
    <property type="entry name" value="CBS"/>
    <property type="match status" value="3"/>
</dbReference>
<dbReference type="PANTHER" id="PTHR13780:SF48">
    <property type="entry name" value="CBS DOMAIN-CONTAINING PROTEIN CBSCBSPB1"/>
    <property type="match status" value="1"/>
</dbReference>
<dbReference type="SMART" id="SM00116">
    <property type="entry name" value="CBS"/>
    <property type="match status" value="3"/>
</dbReference>
<evidence type="ECO:0000256" key="3">
    <source>
        <dbReference type="ARBA" id="ARBA00023122"/>
    </source>
</evidence>
<feature type="non-terminal residue" evidence="8">
    <location>
        <position position="1"/>
    </location>
</feature>
<feature type="domain" description="CBS" evidence="6">
    <location>
        <begin position="47"/>
        <end position="105"/>
    </location>
</feature>
<evidence type="ECO:0000259" key="7">
    <source>
        <dbReference type="PROSITE" id="PS51745"/>
    </source>
</evidence>
<sequence length="470" mass="51025">MVARRVDALLLTDSNALLCGILTDKDIATRVIACGVNLEETPVSKVMTRNPVFVLSDTLAVEALQKMVHGKFRHLPVVENGEVIALLDIAKCLYDAIARMERAAEKGKAIAAAVEGVEKSWGTSVSGPNTFIETLRERMFRPSLSTILPENLKIVTVPPTETVLVATKKMLELRVSSAVVTVDNKPQGILTSKDILMRLIAQNLPPESTLVEKVMTPNPECASIDTPIVDALHTMHDGKFLHLPVMDRDGSVVAVVDVIHITHAAVATVGNASGVGNEAASSMMQKFWDSAMALSPHDDDDEMRSESSMRLASEETDFVRPLPFPSSGMSNTFSFKLEDRKGRMHRFSCETRNLTDVITAILQRVGNDIDRNQVPQILYEDEDRDKVVLATDGDLAAAVEHARLAGWKCLRLHLEYPGSHGRKRGSGAGIMDYAQRDAWASAYSAVAAGAALVAGLGVLAYMRRSGFAAP</sequence>
<dbReference type="PANTHER" id="PTHR13780">
    <property type="entry name" value="AMP-ACTIVATED PROTEIN KINASE, GAMMA REGULATORY SUBUNIT"/>
    <property type="match status" value="1"/>
</dbReference>
<dbReference type="Pfam" id="PF00564">
    <property type="entry name" value="PB1"/>
    <property type="match status" value="1"/>
</dbReference>
<dbReference type="InterPro" id="IPR000270">
    <property type="entry name" value="PB1_dom"/>
</dbReference>
<dbReference type="InterPro" id="IPR000644">
    <property type="entry name" value="CBS_dom"/>
</dbReference>
<feature type="domain" description="PB1" evidence="7">
    <location>
        <begin position="330"/>
        <end position="417"/>
    </location>
</feature>
<dbReference type="EMBL" id="JAGKQH010000010">
    <property type="protein sequence ID" value="KAG6589377.1"/>
    <property type="molecule type" value="Genomic_DNA"/>
</dbReference>
<evidence type="ECO:0000313" key="9">
    <source>
        <dbReference type="Proteomes" id="UP000685013"/>
    </source>
</evidence>
<dbReference type="SMART" id="SM00666">
    <property type="entry name" value="PB1"/>
    <property type="match status" value="1"/>
</dbReference>
<evidence type="ECO:0000256" key="5">
    <source>
        <dbReference type="SAM" id="Phobius"/>
    </source>
</evidence>
<dbReference type="Proteomes" id="UP000685013">
    <property type="component" value="Chromosome 10"/>
</dbReference>
<organism evidence="8 9">
    <name type="scientific">Cucurbita argyrosperma subsp. sororia</name>
    <dbReference type="NCBI Taxonomy" id="37648"/>
    <lineage>
        <taxon>Eukaryota</taxon>
        <taxon>Viridiplantae</taxon>
        <taxon>Streptophyta</taxon>
        <taxon>Embryophyta</taxon>
        <taxon>Tracheophyta</taxon>
        <taxon>Spermatophyta</taxon>
        <taxon>Magnoliopsida</taxon>
        <taxon>eudicotyledons</taxon>
        <taxon>Gunneridae</taxon>
        <taxon>Pentapetalae</taxon>
        <taxon>rosids</taxon>
        <taxon>fabids</taxon>
        <taxon>Cucurbitales</taxon>
        <taxon>Cucurbitaceae</taxon>
        <taxon>Cucurbiteae</taxon>
        <taxon>Cucurbita</taxon>
    </lineage>
</organism>
<comment type="caution">
    <text evidence="8">The sequence shown here is derived from an EMBL/GenBank/DDBJ whole genome shotgun (WGS) entry which is preliminary data.</text>
</comment>
<evidence type="ECO:0000259" key="6">
    <source>
        <dbReference type="PROSITE" id="PS51371"/>
    </source>
</evidence>
<evidence type="ECO:0000313" key="8">
    <source>
        <dbReference type="EMBL" id="KAG6589377.1"/>
    </source>
</evidence>
<comment type="subunit">
    <text evidence="1">Homodimers and heterodimers.</text>
</comment>
<evidence type="ECO:0000256" key="4">
    <source>
        <dbReference type="PROSITE-ProRule" id="PRU00703"/>
    </source>
</evidence>
<name>A0AAV6MYK4_9ROSI</name>
<evidence type="ECO:0000256" key="1">
    <source>
        <dbReference type="ARBA" id="ARBA00011726"/>
    </source>
</evidence>
<keyword evidence="9" id="KW-1185">Reference proteome</keyword>
<feature type="domain" description="CBS" evidence="6">
    <location>
        <begin position="147"/>
        <end position="207"/>
    </location>
</feature>
<dbReference type="Pfam" id="PF00571">
    <property type="entry name" value="CBS"/>
    <property type="match status" value="3"/>
</dbReference>
<keyword evidence="3 4" id="KW-0129">CBS domain</keyword>
<keyword evidence="5" id="KW-0472">Membrane</keyword>